<dbReference type="InterPro" id="IPR001466">
    <property type="entry name" value="Beta-lactam-related"/>
</dbReference>
<dbReference type="KEGG" id="cat:CA2559_01875"/>
<gene>
    <name evidence="2" type="ordered locus">CA2559_01875</name>
</gene>
<dbReference type="InterPro" id="IPR012338">
    <property type="entry name" value="Beta-lactam/transpept-like"/>
</dbReference>
<dbReference type="OrthoDB" id="9793489at2"/>
<accession>A3U5E7</accession>
<dbReference type="Gene3D" id="3.40.710.10">
    <property type="entry name" value="DD-peptidase/beta-lactamase superfamily"/>
    <property type="match status" value="1"/>
</dbReference>
<reference evidence="2 3" key="1">
    <citation type="journal article" date="2010" name="J. Bacteriol.">
        <title>The complete genome sequence of Croceibacter atlanticus HTCC2559T.</title>
        <authorList>
            <person name="Oh H.M."/>
            <person name="Kang I."/>
            <person name="Ferriera S."/>
            <person name="Giovannoni S.J."/>
            <person name="Cho J.C."/>
        </authorList>
    </citation>
    <scope>NUCLEOTIDE SEQUENCE [LARGE SCALE GENOMIC DNA]</scope>
    <source>
        <strain evidence="3">ATCC BAA-628 / HTCC2559 / KCTC 12090</strain>
    </source>
</reference>
<keyword evidence="3" id="KW-1185">Reference proteome</keyword>
<evidence type="ECO:0000313" key="2">
    <source>
        <dbReference type="EMBL" id="EAP87464.1"/>
    </source>
</evidence>
<protein>
    <submittedName>
        <fullName evidence="2">D-alanyl-D-alanine carboxypeptidase</fullName>
    </submittedName>
</protein>
<dbReference type="Proteomes" id="UP000002297">
    <property type="component" value="Chromosome"/>
</dbReference>
<name>A3U5E7_CROAH</name>
<keyword evidence="2" id="KW-0121">Carboxypeptidase</keyword>
<dbReference type="eggNOG" id="COG1680">
    <property type="taxonomic scope" value="Bacteria"/>
</dbReference>
<dbReference type="STRING" id="216432.CA2559_01875"/>
<dbReference type="GeneID" id="89452172"/>
<feature type="domain" description="Beta-lactamase-related" evidence="1">
    <location>
        <begin position="50"/>
        <end position="284"/>
    </location>
</feature>
<dbReference type="PANTHER" id="PTHR46825">
    <property type="entry name" value="D-ALANYL-D-ALANINE-CARBOXYPEPTIDASE/ENDOPEPTIDASE AMPH"/>
    <property type="match status" value="1"/>
</dbReference>
<dbReference type="AlphaFoldDB" id="A3U5E7"/>
<keyword evidence="2" id="KW-0378">Hydrolase</keyword>
<evidence type="ECO:0000259" key="1">
    <source>
        <dbReference type="Pfam" id="PF00144"/>
    </source>
</evidence>
<sequence length="346" mass="39368">MKSPTPKQIIRMLLFVGTAISLYFVPWPIVTAWITPLPNTIQEQVNNAKDYGFDGIVVYVDKGQDKEPEFYTSGYKNRALQTPADPQALFKIASVSKLYVALSIAKLERSGKLSIHKTLSHYLPELEGSIDNAKDITLKMMVTHRSGIPNYTDVPNFWANPPSSEQKILELVLNTPANFKPDQDYEYSNTNYLLLGRVMDRVLGYSHLQYIQLEILNPLQLNNTYTSLNDVNIEDVMSGYYVGYEEDLKTDYIGSMLATAQDLGKFIRALNDGSAFSDAKEQEIYTSLYKFNHTGLIPGYQTIAEYHQDINTVVIQFTNTVNFNGYNWNLSEIMYSRILKILKSKD</sequence>
<organism evidence="2 3">
    <name type="scientific">Croceibacter atlanticus (strain ATCC BAA-628 / JCM 21780 / CIP 108009 / IAM 15332 / KCTC 12090 / HTCC2559)</name>
    <dbReference type="NCBI Taxonomy" id="216432"/>
    <lineage>
        <taxon>Bacteria</taxon>
        <taxon>Pseudomonadati</taxon>
        <taxon>Bacteroidota</taxon>
        <taxon>Flavobacteriia</taxon>
        <taxon>Flavobacteriales</taxon>
        <taxon>Flavobacteriaceae</taxon>
        <taxon>Croceibacter</taxon>
    </lineage>
</organism>
<keyword evidence="2" id="KW-0645">Protease</keyword>
<dbReference type="SUPFAM" id="SSF56601">
    <property type="entry name" value="beta-lactamase/transpeptidase-like"/>
    <property type="match status" value="1"/>
</dbReference>
<dbReference type="GO" id="GO:0004180">
    <property type="term" value="F:carboxypeptidase activity"/>
    <property type="evidence" value="ECO:0007669"/>
    <property type="project" value="UniProtKB-KW"/>
</dbReference>
<dbReference type="HOGENOM" id="CLU_020027_2_1_10"/>
<evidence type="ECO:0000313" key="3">
    <source>
        <dbReference type="Proteomes" id="UP000002297"/>
    </source>
</evidence>
<dbReference type="RefSeq" id="WP_013186142.1">
    <property type="nucleotide sequence ID" value="NC_014230.1"/>
</dbReference>
<dbReference type="Pfam" id="PF00144">
    <property type="entry name" value="Beta-lactamase"/>
    <property type="match status" value="1"/>
</dbReference>
<dbReference type="EMBL" id="CP002046">
    <property type="protein sequence ID" value="EAP87464.1"/>
    <property type="molecule type" value="Genomic_DNA"/>
</dbReference>
<dbReference type="InterPro" id="IPR050491">
    <property type="entry name" value="AmpC-like"/>
</dbReference>
<proteinExistence type="predicted"/>
<dbReference type="PANTHER" id="PTHR46825:SF9">
    <property type="entry name" value="BETA-LACTAMASE-RELATED DOMAIN-CONTAINING PROTEIN"/>
    <property type="match status" value="1"/>
</dbReference>